<dbReference type="AlphaFoldDB" id="W9WMC4"/>
<feature type="transmembrane region" description="Helical" evidence="1">
    <location>
        <begin position="47"/>
        <end position="65"/>
    </location>
</feature>
<keyword evidence="3" id="KW-1185">Reference proteome</keyword>
<keyword evidence="1" id="KW-0472">Membrane</keyword>
<dbReference type="OrthoDB" id="5400774at2759"/>
<feature type="transmembrane region" description="Helical" evidence="1">
    <location>
        <begin position="12"/>
        <end position="35"/>
    </location>
</feature>
<evidence type="ECO:0000313" key="2">
    <source>
        <dbReference type="EMBL" id="EXJ65791.1"/>
    </source>
</evidence>
<name>W9WMC4_9EURO</name>
<feature type="transmembrane region" description="Helical" evidence="1">
    <location>
        <begin position="107"/>
        <end position="123"/>
    </location>
</feature>
<dbReference type="STRING" id="1182543.W9WMC4"/>
<sequence>MVFNSQTRLNTSAWAVINAWASWTTFGAVALTSVWHKLESPGHARGVNLSSGVVIAFWFTAVVYFKVVDSRGSKKNGFDLWPGTSYRKGQDLKSGISWATICAENNYTFIASIIVLAMGIIGYRPGRFRDRSPTFDEDQQRGIYPEAVHGYQVNFRI</sequence>
<dbReference type="HOGENOM" id="CLU_1677711_0_0_1"/>
<keyword evidence="1" id="KW-1133">Transmembrane helix</keyword>
<accession>W9WMC4</accession>
<evidence type="ECO:0000313" key="3">
    <source>
        <dbReference type="Proteomes" id="UP000019471"/>
    </source>
</evidence>
<dbReference type="RefSeq" id="XP_007749795.1">
    <property type="nucleotide sequence ID" value="XM_007751605.1"/>
</dbReference>
<dbReference type="Proteomes" id="UP000019471">
    <property type="component" value="Unassembled WGS sequence"/>
</dbReference>
<keyword evidence="1" id="KW-0812">Transmembrane</keyword>
<protein>
    <submittedName>
        <fullName evidence="2">Uncharacterized protein</fullName>
    </submittedName>
</protein>
<dbReference type="GeneID" id="19195722"/>
<reference evidence="2 3" key="1">
    <citation type="submission" date="2013-03" db="EMBL/GenBank/DDBJ databases">
        <title>The Genome Sequence of Cladophialophora psammophila CBS 110553.</title>
        <authorList>
            <consortium name="The Broad Institute Genomics Platform"/>
            <person name="Cuomo C."/>
            <person name="de Hoog S."/>
            <person name="Gorbushina A."/>
            <person name="Walker B."/>
            <person name="Young S.K."/>
            <person name="Zeng Q."/>
            <person name="Gargeya S."/>
            <person name="Fitzgerald M."/>
            <person name="Haas B."/>
            <person name="Abouelleil A."/>
            <person name="Allen A.W."/>
            <person name="Alvarado L."/>
            <person name="Arachchi H.M."/>
            <person name="Berlin A.M."/>
            <person name="Chapman S.B."/>
            <person name="Gainer-Dewar J."/>
            <person name="Goldberg J."/>
            <person name="Griggs A."/>
            <person name="Gujja S."/>
            <person name="Hansen M."/>
            <person name="Howarth C."/>
            <person name="Imamovic A."/>
            <person name="Ireland A."/>
            <person name="Larimer J."/>
            <person name="McCowan C."/>
            <person name="Murphy C."/>
            <person name="Pearson M."/>
            <person name="Poon T.W."/>
            <person name="Priest M."/>
            <person name="Roberts A."/>
            <person name="Saif S."/>
            <person name="Shea T."/>
            <person name="Sisk P."/>
            <person name="Sykes S."/>
            <person name="Wortman J."/>
            <person name="Nusbaum C."/>
            <person name="Birren B."/>
        </authorList>
    </citation>
    <scope>NUCLEOTIDE SEQUENCE [LARGE SCALE GENOMIC DNA]</scope>
    <source>
        <strain evidence="2 3">CBS 110553</strain>
    </source>
</reference>
<comment type="caution">
    <text evidence="2">The sequence shown here is derived from an EMBL/GenBank/DDBJ whole genome shotgun (WGS) entry which is preliminary data.</text>
</comment>
<dbReference type="EMBL" id="AMGX01000023">
    <property type="protein sequence ID" value="EXJ65791.1"/>
    <property type="molecule type" value="Genomic_DNA"/>
</dbReference>
<gene>
    <name evidence="2" type="ORF">A1O5_11032</name>
</gene>
<proteinExistence type="predicted"/>
<organism evidence="2 3">
    <name type="scientific">Cladophialophora psammophila CBS 110553</name>
    <dbReference type="NCBI Taxonomy" id="1182543"/>
    <lineage>
        <taxon>Eukaryota</taxon>
        <taxon>Fungi</taxon>
        <taxon>Dikarya</taxon>
        <taxon>Ascomycota</taxon>
        <taxon>Pezizomycotina</taxon>
        <taxon>Eurotiomycetes</taxon>
        <taxon>Chaetothyriomycetidae</taxon>
        <taxon>Chaetothyriales</taxon>
        <taxon>Herpotrichiellaceae</taxon>
        <taxon>Cladophialophora</taxon>
    </lineage>
</organism>
<evidence type="ECO:0000256" key="1">
    <source>
        <dbReference type="SAM" id="Phobius"/>
    </source>
</evidence>